<organism evidence="2">
    <name type="scientific">Ixodes ricinus</name>
    <name type="common">Common tick</name>
    <name type="synonym">Acarus ricinus</name>
    <dbReference type="NCBI Taxonomy" id="34613"/>
    <lineage>
        <taxon>Eukaryota</taxon>
        <taxon>Metazoa</taxon>
        <taxon>Ecdysozoa</taxon>
        <taxon>Arthropoda</taxon>
        <taxon>Chelicerata</taxon>
        <taxon>Arachnida</taxon>
        <taxon>Acari</taxon>
        <taxon>Parasitiformes</taxon>
        <taxon>Ixodida</taxon>
        <taxon>Ixodoidea</taxon>
        <taxon>Ixodidae</taxon>
        <taxon>Ixodinae</taxon>
        <taxon>Ixodes</taxon>
    </lineage>
</organism>
<evidence type="ECO:0000313" key="2">
    <source>
        <dbReference type="EMBL" id="JAR95278.1"/>
    </source>
</evidence>
<evidence type="ECO:0000256" key="1">
    <source>
        <dbReference type="SAM" id="SignalP"/>
    </source>
</evidence>
<sequence>MSALATVIISLLLLECFYSVDGQRRPVVRYKKEGSCRTPCKNPSVCENICTTCPPGGPWTPPKCVK</sequence>
<reference evidence="2" key="1">
    <citation type="journal article" date="2018" name="PLoS Negl. Trop. Dis.">
        <title>Sialome diversity of ticks revealed by RNAseq of single tick salivary glands.</title>
        <authorList>
            <person name="Perner J."/>
            <person name="Kropackova S."/>
            <person name="Kopacek P."/>
            <person name="Ribeiro J.M."/>
        </authorList>
    </citation>
    <scope>NUCLEOTIDE SEQUENCE</scope>
    <source>
        <strain evidence="2">Siblings of single egg batch collected in Ceske Budejovice</strain>
        <tissue evidence="2">Salivary glands</tissue>
    </source>
</reference>
<keyword evidence="1" id="KW-0732">Signal</keyword>
<dbReference type="AlphaFoldDB" id="A0A147BWZ7"/>
<accession>A0A147BWZ7</accession>
<protein>
    <submittedName>
        <fullName evidence="2">Putative secreted peptide of 6.3 kDa</fullName>
    </submittedName>
</protein>
<proteinExistence type="predicted"/>
<feature type="signal peptide" evidence="1">
    <location>
        <begin position="1"/>
        <end position="22"/>
    </location>
</feature>
<dbReference type="EMBL" id="GEGO01000126">
    <property type="protein sequence ID" value="JAR95278.1"/>
    <property type="molecule type" value="Transcribed_RNA"/>
</dbReference>
<name>A0A147BWZ7_IXORI</name>
<feature type="chain" id="PRO_5007543207" evidence="1">
    <location>
        <begin position="23"/>
        <end position="66"/>
    </location>
</feature>